<dbReference type="EMBL" id="JAMKFB020000016">
    <property type="protein sequence ID" value="KAL0171299.1"/>
    <property type="molecule type" value="Genomic_DNA"/>
</dbReference>
<accession>A0ABD0PB49</accession>
<evidence type="ECO:0000313" key="4">
    <source>
        <dbReference type="EMBL" id="KAL0171299.1"/>
    </source>
</evidence>
<feature type="domain" description="CUB" evidence="3">
    <location>
        <begin position="1"/>
        <end position="52"/>
    </location>
</feature>
<dbReference type="CDD" id="cd00041">
    <property type="entry name" value="CUB"/>
    <property type="match status" value="1"/>
</dbReference>
<dbReference type="AlphaFoldDB" id="A0ABD0PB49"/>
<dbReference type="Proteomes" id="UP001529510">
    <property type="component" value="Unassembled WGS sequence"/>
</dbReference>
<dbReference type="InterPro" id="IPR000859">
    <property type="entry name" value="CUB_dom"/>
</dbReference>
<dbReference type="Pfam" id="PF00431">
    <property type="entry name" value="CUB"/>
    <property type="match status" value="1"/>
</dbReference>
<dbReference type="SUPFAM" id="SSF49854">
    <property type="entry name" value="Spermadhesin, CUB domain"/>
    <property type="match status" value="1"/>
</dbReference>
<feature type="non-terminal residue" evidence="4">
    <location>
        <position position="52"/>
    </location>
</feature>
<keyword evidence="1" id="KW-1015">Disulfide bond</keyword>
<sequence length="52" mass="5636">LYDGPDNTADVLGGFSGSSMLGQSLTSTSNHLWLEFFSDQEDTAEGFKLVYS</sequence>
<dbReference type="PROSITE" id="PS01180">
    <property type="entry name" value="CUB"/>
    <property type="match status" value="1"/>
</dbReference>
<proteinExistence type="predicted"/>
<protein>
    <recommendedName>
        <fullName evidence="3">CUB domain-containing protein</fullName>
    </recommendedName>
</protein>
<evidence type="ECO:0000256" key="2">
    <source>
        <dbReference type="PROSITE-ProRule" id="PRU00059"/>
    </source>
</evidence>
<feature type="non-terminal residue" evidence="4">
    <location>
        <position position="1"/>
    </location>
</feature>
<name>A0ABD0PB49_CIRMR</name>
<dbReference type="InterPro" id="IPR035914">
    <property type="entry name" value="Sperma_CUB_dom_sf"/>
</dbReference>
<organism evidence="4 5">
    <name type="scientific">Cirrhinus mrigala</name>
    <name type="common">Mrigala</name>
    <dbReference type="NCBI Taxonomy" id="683832"/>
    <lineage>
        <taxon>Eukaryota</taxon>
        <taxon>Metazoa</taxon>
        <taxon>Chordata</taxon>
        <taxon>Craniata</taxon>
        <taxon>Vertebrata</taxon>
        <taxon>Euteleostomi</taxon>
        <taxon>Actinopterygii</taxon>
        <taxon>Neopterygii</taxon>
        <taxon>Teleostei</taxon>
        <taxon>Ostariophysi</taxon>
        <taxon>Cypriniformes</taxon>
        <taxon>Cyprinidae</taxon>
        <taxon>Labeoninae</taxon>
        <taxon>Labeonini</taxon>
        <taxon>Cirrhinus</taxon>
    </lineage>
</organism>
<evidence type="ECO:0000313" key="5">
    <source>
        <dbReference type="Proteomes" id="UP001529510"/>
    </source>
</evidence>
<evidence type="ECO:0000256" key="1">
    <source>
        <dbReference type="ARBA" id="ARBA00023157"/>
    </source>
</evidence>
<keyword evidence="5" id="KW-1185">Reference proteome</keyword>
<gene>
    <name evidence="4" type="ORF">M9458_031610</name>
</gene>
<reference evidence="4 5" key="1">
    <citation type="submission" date="2024-05" db="EMBL/GenBank/DDBJ databases">
        <title>Genome sequencing and assembly of Indian major carp, Cirrhinus mrigala (Hamilton, 1822).</title>
        <authorList>
            <person name="Mohindra V."/>
            <person name="Chowdhury L.M."/>
            <person name="Lal K."/>
            <person name="Jena J.K."/>
        </authorList>
    </citation>
    <scope>NUCLEOTIDE SEQUENCE [LARGE SCALE GENOMIC DNA]</scope>
    <source>
        <strain evidence="4">CM1030</strain>
        <tissue evidence="4">Blood</tissue>
    </source>
</reference>
<comment type="caution">
    <text evidence="2">Lacks conserved residue(s) required for the propagation of feature annotation.</text>
</comment>
<comment type="caution">
    <text evidence="4">The sequence shown here is derived from an EMBL/GenBank/DDBJ whole genome shotgun (WGS) entry which is preliminary data.</text>
</comment>
<evidence type="ECO:0000259" key="3">
    <source>
        <dbReference type="PROSITE" id="PS01180"/>
    </source>
</evidence>
<dbReference type="Gene3D" id="2.60.120.290">
    <property type="entry name" value="Spermadhesin, CUB domain"/>
    <property type="match status" value="1"/>
</dbReference>